<evidence type="ECO:0000313" key="1">
    <source>
        <dbReference type="EMBL" id="ATM24510.1"/>
    </source>
</evidence>
<dbReference type="Proteomes" id="UP000195880">
    <property type="component" value="Plasmid pMDJK44.1"/>
</dbReference>
<dbReference type="KEGG" id="salf:SMD44_p10011"/>
<organism evidence="1 2">
    <name type="scientific">Streptomyces alboflavus</name>
    <dbReference type="NCBI Taxonomy" id="67267"/>
    <lineage>
        <taxon>Bacteria</taxon>
        <taxon>Bacillati</taxon>
        <taxon>Actinomycetota</taxon>
        <taxon>Actinomycetes</taxon>
        <taxon>Kitasatosporales</taxon>
        <taxon>Streptomycetaceae</taxon>
        <taxon>Streptomyces</taxon>
    </lineage>
</organism>
<dbReference type="EMBL" id="CP023976">
    <property type="protein sequence ID" value="ATM24510.1"/>
    <property type="molecule type" value="Genomic_DNA"/>
</dbReference>
<keyword evidence="2" id="KW-1185">Reference proteome</keyword>
<keyword evidence="1" id="KW-0614">Plasmid</keyword>
<dbReference type="AlphaFoldDB" id="A0A291W2J1"/>
<name>A0A291W2J1_9ACTN</name>
<sequence length="110" mass="12210">MSLDILHLDSQPTDQDWVELSSYNSADDGSAWQDMLTEQDIAASHLYSNDVRRMLHTLPGATAHLQEIGELLLITTVREAMHLAVCVLRLEEIGELRRTSDGTAFSTAQA</sequence>
<evidence type="ECO:0000313" key="2">
    <source>
        <dbReference type="Proteomes" id="UP000195880"/>
    </source>
</evidence>
<geneLocation type="plasmid" evidence="2">
    <name>pmdjk44.1</name>
</geneLocation>
<accession>A0A291W2J1</accession>
<protein>
    <submittedName>
        <fullName evidence="1">Uncharacterized protein</fullName>
    </submittedName>
</protein>
<proteinExistence type="predicted"/>
<reference evidence="1 2" key="1">
    <citation type="submission" date="2017-10" db="EMBL/GenBank/DDBJ databases">
        <title>Streptomyces alboflavus Genome sequencing and assembly.</title>
        <authorList>
            <person name="Wang Y."/>
            <person name="Du B."/>
            <person name="Ding Y."/>
            <person name="Liu H."/>
            <person name="Hou Q."/>
            <person name="Liu K."/>
            <person name="Wang C."/>
            <person name="Yao L."/>
        </authorList>
    </citation>
    <scope>NUCLEOTIDE SEQUENCE [LARGE SCALE GENOMIC DNA]</scope>
    <source>
        <strain evidence="1 2">MDJK44</strain>
        <plasmid evidence="2">Plasmid pmdjk44.1</plasmid>
    </source>
</reference>
<gene>
    <name evidence="1" type="ORF">SMD44_p10011</name>
</gene>
<dbReference type="OrthoDB" id="9925278at2"/>
<dbReference type="RefSeq" id="WP_100112360.1">
    <property type="nucleotide sequence ID" value="NZ_CP023976.1"/>
</dbReference>